<feature type="transmembrane region" description="Helical" evidence="2">
    <location>
        <begin position="603"/>
        <end position="626"/>
    </location>
</feature>
<evidence type="ECO:0000256" key="1">
    <source>
        <dbReference type="SAM" id="MobiDB-lite"/>
    </source>
</evidence>
<keyword evidence="2" id="KW-1133">Transmembrane helix</keyword>
<keyword evidence="2" id="KW-0472">Membrane</keyword>
<evidence type="ECO:0000256" key="2">
    <source>
        <dbReference type="SAM" id="Phobius"/>
    </source>
</evidence>
<reference evidence="4" key="1">
    <citation type="journal article" date="2011" name="Genome Res.">
        <title>Phylogeny-wide analysis of social amoeba genomes highlights ancient origins for complex intercellular communication.</title>
        <authorList>
            <person name="Heidel A.J."/>
            <person name="Lawal H.M."/>
            <person name="Felder M."/>
            <person name="Schilde C."/>
            <person name="Helps N.R."/>
            <person name="Tunggal B."/>
            <person name="Rivero F."/>
            <person name="John U."/>
            <person name="Schleicher M."/>
            <person name="Eichinger L."/>
            <person name="Platzer M."/>
            <person name="Noegel A.A."/>
            <person name="Schaap P."/>
            <person name="Gloeckner G."/>
        </authorList>
    </citation>
    <scope>NUCLEOTIDE SEQUENCE [LARGE SCALE GENOMIC DNA]</scope>
    <source>
        <strain evidence="4">SH3</strain>
    </source>
</reference>
<keyword evidence="4" id="KW-1185">Reference proteome</keyword>
<accession>F4Q015</accession>
<dbReference type="EMBL" id="GL883017">
    <property type="protein sequence ID" value="EGG18929.1"/>
    <property type="molecule type" value="Genomic_DNA"/>
</dbReference>
<protein>
    <submittedName>
        <fullName evidence="3">Uncharacterized protein</fullName>
    </submittedName>
</protein>
<keyword evidence="2" id="KW-0812">Transmembrane</keyword>
<feature type="transmembrane region" description="Helical" evidence="2">
    <location>
        <begin position="633"/>
        <end position="652"/>
    </location>
</feature>
<name>F4Q015_CACFS</name>
<dbReference type="GeneID" id="14870887"/>
<feature type="region of interest" description="Disordered" evidence="1">
    <location>
        <begin position="34"/>
        <end position="77"/>
    </location>
</feature>
<dbReference type="RefSeq" id="XP_004357391.1">
    <property type="nucleotide sequence ID" value="XM_004357335.1"/>
</dbReference>
<proteinExistence type="predicted"/>
<evidence type="ECO:0000313" key="3">
    <source>
        <dbReference type="EMBL" id="EGG18929.1"/>
    </source>
</evidence>
<dbReference type="Proteomes" id="UP000007797">
    <property type="component" value="Unassembled WGS sequence"/>
</dbReference>
<evidence type="ECO:0000313" key="4">
    <source>
        <dbReference type="Proteomes" id="UP000007797"/>
    </source>
</evidence>
<sequence>MDFGVLIDAFEEVVEIAVSPVTATIDAVTGLIIGQPTSETTTPPPTTPTTPGTTTPPVKPPTTTTTPPTKQPGVVKANSMGQQKFFLSYGRKSDEIFNDEKHSVPPLKAAAAAPKAAATKTTAAAAAPATTTRPKRDAANDELLPPWDDNFIIPPFNPDLQLTDAQGIKILHHLSVFDENNKNIVAENADKYFLENVLLYSDPNNEILELFGLTKPKLHQSRLDICDEPKVTLWYSYYSFYYLPLMVANGNYSVSKKINAALCKEKILDLETNQAYDNTYAHQRMLLFKYAYCEKNQWMIKFQKSAERWLPLFMNSLKSQDNLSNKVTKLNEERTTEQFQAYVVNTKATLDILDPTGAASRNFINQLVGSSLFISLDNKDAIKDNKVTRNIIKDTVERVIEQIQTPGVDLSEDQVTIGKDFINQLGSTAGACKELQQAILATQFESLEGPDINKGYVQYFEDIGKRVMNKLQVPAAKLDKFCTWFGRVFKTCQVAVIIYSIVNWNKLETYNKAFFVADILNIGLDLANAATEKVSEGFKTIGSLIGVALNKLPNGDKVLTIMSKIFTADLAEFITTRFSPILMFVAAIKSIYDAVQDAKVGNIGALVVDTISAGIGIGVALGIMLGCACAGPLCLLAGAVLLTLACIKYVFFTPTNDQIFFDKLYSGLKL</sequence>
<dbReference type="AlphaFoldDB" id="F4Q015"/>
<gene>
    <name evidence="3" type="ORF">DFA_02669</name>
</gene>
<organism evidence="3 4">
    <name type="scientific">Cavenderia fasciculata</name>
    <name type="common">Slime mold</name>
    <name type="synonym">Dictyostelium fasciculatum</name>
    <dbReference type="NCBI Taxonomy" id="261658"/>
    <lineage>
        <taxon>Eukaryota</taxon>
        <taxon>Amoebozoa</taxon>
        <taxon>Evosea</taxon>
        <taxon>Eumycetozoa</taxon>
        <taxon>Dictyostelia</taxon>
        <taxon>Acytosteliales</taxon>
        <taxon>Cavenderiaceae</taxon>
        <taxon>Cavenderia</taxon>
    </lineage>
</organism>
<feature type="compositionally biased region" description="Low complexity" evidence="1">
    <location>
        <begin position="49"/>
        <end position="68"/>
    </location>
</feature>
<dbReference type="KEGG" id="dfa:DFA_02669"/>
<dbReference type="OrthoDB" id="23586at2759"/>